<name>X1RNQ4_9ZZZZ</name>
<organism evidence="1">
    <name type="scientific">marine sediment metagenome</name>
    <dbReference type="NCBI Taxonomy" id="412755"/>
    <lineage>
        <taxon>unclassified sequences</taxon>
        <taxon>metagenomes</taxon>
        <taxon>ecological metagenomes</taxon>
    </lineage>
</organism>
<sequence>MIFPEIIAYLLTLKYPGSESERMNWVCYRSAVQLIIPLMPPGTTISYTAQPLHGSFAWLYFSTRIGTDMVPNSFIGTIHQYGTTPFTGLVTQRMRDDPMEFLLLVTEQEPIHTSVTNLSPLAQRLESYGDLIVIPTPHDLRVVIDALRRMHTSEESER</sequence>
<accession>X1RNQ4</accession>
<protein>
    <submittedName>
        <fullName evidence="1">Uncharacterized protein</fullName>
    </submittedName>
</protein>
<proteinExistence type="predicted"/>
<dbReference type="AlphaFoldDB" id="X1RNQ4"/>
<evidence type="ECO:0000313" key="1">
    <source>
        <dbReference type="EMBL" id="GAI57149.1"/>
    </source>
</evidence>
<reference evidence="1" key="1">
    <citation type="journal article" date="2014" name="Front. Microbiol.">
        <title>High frequency of phylogenetically diverse reductive dehalogenase-homologous genes in deep subseafloor sedimentary metagenomes.</title>
        <authorList>
            <person name="Kawai M."/>
            <person name="Futagami T."/>
            <person name="Toyoda A."/>
            <person name="Takaki Y."/>
            <person name="Nishi S."/>
            <person name="Hori S."/>
            <person name="Arai W."/>
            <person name="Tsubouchi T."/>
            <person name="Morono Y."/>
            <person name="Uchiyama I."/>
            <person name="Ito T."/>
            <person name="Fujiyama A."/>
            <person name="Inagaki F."/>
            <person name="Takami H."/>
        </authorList>
    </citation>
    <scope>NUCLEOTIDE SEQUENCE</scope>
    <source>
        <strain evidence="1">Expedition CK06-06</strain>
    </source>
</reference>
<dbReference type="EMBL" id="BARV01038092">
    <property type="protein sequence ID" value="GAI57149.1"/>
    <property type="molecule type" value="Genomic_DNA"/>
</dbReference>
<gene>
    <name evidence="1" type="ORF">S06H3_58779</name>
</gene>
<feature type="non-terminal residue" evidence="1">
    <location>
        <position position="158"/>
    </location>
</feature>
<comment type="caution">
    <text evidence="1">The sequence shown here is derived from an EMBL/GenBank/DDBJ whole genome shotgun (WGS) entry which is preliminary data.</text>
</comment>